<accession>A0A072TQ95</accession>
<sequence>MAVSTEHDDIAEAPAQAQYHLPQHHRPLPPPHPLSPPTVDKHSLLLHPIISLKSPPHTQHTHAPVSDQPLGKSNPSVTMSSLHLVSRPYAFESLEHTGFARPAPSERLR</sequence>
<reference evidence="2 4" key="2">
    <citation type="journal article" date="2014" name="BMC Genomics">
        <title>An improved genome release (version Mt4.0) for the model legume Medicago truncatula.</title>
        <authorList>
            <person name="Tang H."/>
            <person name="Krishnakumar V."/>
            <person name="Bidwell S."/>
            <person name="Rosen B."/>
            <person name="Chan A."/>
            <person name="Zhou S."/>
            <person name="Gentzbittel L."/>
            <person name="Childs K.L."/>
            <person name="Yandell M."/>
            <person name="Gundlach H."/>
            <person name="Mayer K.F."/>
            <person name="Schwartz D.C."/>
            <person name="Town C.D."/>
        </authorList>
    </citation>
    <scope>GENOME REANNOTATION</scope>
    <source>
        <strain evidence="2">A17</strain>
        <strain evidence="3 4">cv. Jemalong A17</strain>
    </source>
</reference>
<gene>
    <name evidence="2" type="ordered locus">MTR_8g466470</name>
</gene>
<dbReference type="AlphaFoldDB" id="A0A072TQ95"/>
<evidence type="ECO:0000313" key="4">
    <source>
        <dbReference type="Proteomes" id="UP000002051"/>
    </source>
</evidence>
<dbReference type="EMBL" id="CM001224">
    <property type="protein sequence ID" value="KEH19684.1"/>
    <property type="molecule type" value="Genomic_DNA"/>
</dbReference>
<name>A0A072TQ95_MEDTR</name>
<dbReference type="EnsemblPlants" id="KEH19684">
    <property type="protein sequence ID" value="KEH19684"/>
    <property type="gene ID" value="MTR_8g466470"/>
</dbReference>
<feature type="region of interest" description="Disordered" evidence="1">
    <location>
        <begin position="1"/>
        <end position="78"/>
    </location>
</feature>
<dbReference type="HOGENOM" id="CLU_2187893_0_0_1"/>
<protein>
    <submittedName>
        <fullName evidence="2 3">Uncharacterized protein</fullName>
    </submittedName>
</protein>
<feature type="compositionally biased region" description="Basic and acidic residues" evidence="1">
    <location>
        <begin position="1"/>
        <end position="10"/>
    </location>
</feature>
<reference evidence="2 4" key="1">
    <citation type="journal article" date="2011" name="Nature">
        <title>The Medicago genome provides insight into the evolution of rhizobial symbioses.</title>
        <authorList>
            <person name="Young N.D."/>
            <person name="Debelle F."/>
            <person name="Oldroyd G.E."/>
            <person name="Geurts R."/>
            <person name="Cannon S.B."/>
            <person name="Udvardi M.K."/>
            <person name="Benedito V.A."/>
            <person name="Mayer K.F."/>
            <person name="Gouzy J."/>
            <person name="Schoof H."/>
            <person name="Van de Peer Y."/>
            <person name="Proost S."/>
            <person name="Cook D.R."/>
            <person name="Meyers B.C."/>
            <person name="Spannagl M."/>
            <person name="Cheung F."/>
            <person name="De Mita S."/>
            <person name="Krishnakumar V."/>
            <person name="Gundlach H."/>
            <person name="Zhou S."/>
            <person name="Mudge J."/>
            <person name="Bharti A.K."/>
            <person name="Murray J.D."/>
            <person name="Naoumkina M.A."/>
            <person name="Rosen B."/>
            <person name="Silverstein K.A."/>
            <person name="Tang H."/>
            <person name="Rombauts S."/>
            <person name="Zhao P.X."/>
            <person name="Zhou P."/>
            <person name="Barbe V."/>
            <person name="Bardou P."/>
            <person name="Bechner M."/>
            <person name="Bellec A."/>
            <person name="Berger A."/>
            <person name="Berges H."/>
            <person name="Bidwell S."/>
            <person name="Bisseling T."/>
            <person name="Choisne N."/>
            <person name="Couloux A."/>
            <person name="Denny R."/>
            <person name="Deshpande S."/>
            <person name="Dai X."/>
            <person name="Doyle J.J."/>
            <person name="Dudez A.M."/>
            <person name="Farmer A.D."/>
            <person name="Fouteau S."/>
            <person name="Franken C."/>
            <person name="Gibelin C."/>
            <person name="Gish J."/>
            <person name="Goldstein S."/>
            <person name="Gonzalez A.J."/>
            <person name="Green P.J."/>
            <person name="Hallab A."/>
            <person name="Hartog M."/>
            <person name="Hua A."/>
            <person name="Humphray S.J."/>
            <person name="Jeong D.H."/>
            <person name="Jing Y."/>
            <person name="Jocker A."/>
            <person name="Kenton S.M."/>
            <person name="Kim D.J."/>
            <person name="Klee K."/>
            <person name="Lai H."/>
            <person name="Lang C."/>
            <person name="Lin S."/>
            <person name="Macmil S.L."/>
            <person name="Magdelenat G."/>
            <person name="Matthews L."/>
            <person name="McCorrison J."/>
            <person name="Monaghan E.L."/>
            <person name="Mun J.H."/>
            <person name="Najar F.Z."/>
            <person name="Nicholson C."/>
            <person name="Noirot C."/>
            <person name="O'Bleness M."/>
            <person name="Paule C.R."/>
            <person name="Poulain J."/>
            <person name="Prion F."/>
            <person name="Qin B."/>
            <person name="Qu C."/>
            <person name="Retzel E.F."/>
            <person name="Riddle C."/>
            <person name="Sallet E."/>
            <person name="Samain S."/>
            <person name="Samson N."/>
            <person name="Sanders I."/>
            <person name="Saurat O."/>
            <person name="Scarpelli C."/>
            <person name="Schiex T."/>
            <person name="Segurens B."/>
            <person name="Severin A.J."/>
            <person name="Sherrier D.J."/>
            <person name="Shi R."/>
            <person name="Sims S."/>
            <person name="Singer S.R."/>
            <person name="Sinharoy S."/>
            <person name="Sterck L."/>
            <person name="Viollet A."/>
            <person name="Wang B.B."/>
            <person name="Wang K."/>
            <person name="Wang M."/>
            <person name="Wang X."/>
            <person name="Warfsmann J."/>
            <person name="Weissenbach J."/>
            <person name="White D.D."/>
            <person name="White J.D."/>
            <person name="Wiley G.B."/>
            <person name="Wincker P."/>
            <person name="Xing Y."/>
            <person name="Yang L."/>
            <person name="Yao Z."/>
            <person name="Ying F."/>
            <person name="Zhai J."/>
            <person name="Zhou L."/>
            <person name="Zuber A."/>
            <person name="Denarie J."/>
            <person name="Dixon R.A."/>
            <person name="May G.D."/>
            <person name="Schwartz D.C."/>
            <person name="Rogers J."/>
            <person name="Quetier F."/>
            <person name="Town C.D."/>
            <person name="Roe B.A."/>
        </authorList>
    </citation>
    <scope>NUCLEOTIDE SEQUENCE [LARGE SCALE GENOMIC DNA]</scope>
    <source>
        <strain evidence="2">A17</strain>
        <strain evidence="3 4">cv. Jemalong A17</strain>
    </source>
</reference>
<reference evidence="3" key="3">
    <citation type="submission" date="2015-04" db="UniProtKB">
        <authorList>
            <consortium name="EnsemblPlants"/>
        </authorList>
    </citation>
    <scope>IDENTIFICATION</scope>
    <source>
        <strain evidence="3">cv. Jemalong A17</strain>
    </source>
</reference>
<keyword evidence="4" id="KW-1185">Reference proteome</keyword>
<organism evidence="2 4">
    <name type="scientific">Medicago truncatula</name>
    <name type="common">Barrel medic</name>
    <name type="synonym">Medicago tribuloides</name>
    <dbReference type="NCBI Taxonomy" id="3880"/>
    <lineage>
        <taxon>Eukaryota</taxon>
        <taxon>Viridiplantae</taxon>
        <taxon>Streptophyta</taxon>
        <taxon>Embryophyta</taxon>
        <taxon>Tracheophyta</taxon>
        <taxon>Spermatophyta</taxon>
        <taxon>Magnoliopsida</taxon>
        <taxon>eudicotyledons</taxon>
        <taxon>Gunneridae</taxon>
        <taxon>Pentapetalae</taxon>
        <taxon>rosids</taxon>
        <taxon>fabids</taxon>
        <taxon>Fabales</taxon>
        <taxon>Fabaceae</taxon>
        <taxon>Papilionoideae</taxon>
        <taxon>50 kb inversion clade</taxon>
        <taxon>NPAAA clade</taxon>
        <taxon>Hologalegina</taxon>
        <taxon>IRL clade</taxon>
        <taxon>Trifolieae</taxon>
        <taxon>Medicago</taxon>
    </lineage>
</organism>
<proteinExistence type="predicted"/>
<evidence type="ECO:0000313" key="3">
    <source>
        <dbReference type="EnsemblPlants" id="KEH19684"/>
    </source>
</evidence>
<evidence type="ECO:0000256" key="1">
    <source>
        <dbReference type="SAM" id="MobiDB-lite"/>
    </source>
</evidence>
<dbReference type="Proteomes" id="UP000002051">
    <property type="component" value="Chromosome 8"/>
</dbReference>
<evidence type="ECO:0000313" key="2">
    <source>
        <dbReference type="EMBL" id="KEH19684.1"/>
    </source>
</evidence>